<dbReference type="RefSeq" id="WP_207709606.1">
    <property type="nucleotide sequence ID" value="NZ_WEGH01000001.1"/>
</dbReference>
<dbReference type="FunFam" id="3.30.565.10:FF:000006">
    <property type="entry name" value="Sensor histidine kinase WalK"/>
    <property type="match status" value="1"/>
</dbReference>
<dbReference type="SMART" id="SM00304">
    <property type="entry name" value="HAMP"/>
    <property type="match status" value="1"/>
</dbReference>
<evidence type="ECO:0000256" key="5">
    <source>
        <dbReference type="ARBA" id="ARBA00022553"/>
    </source>
</evidence>
<evidence type="ECO:0000313" key="15">
    <source>
        <dbReference type="EMBL" id="MQY03657.1"/>
    </source>
</evidence>
<dbReference type="EMBL" id="WEGH01000001">
    <property type="protein sequence ID" value="MQY03657.1"/>
    <property type="molecule type" value="Genomic_DNA"/>
</dbReference>
<proteinExistence type="predicted"/>
<reference evidence="15 16" key="1">
    <citation type="submission" date="2019-10" db="EMBL/GenBank/DDBJ databases">
        <title>Actinomadura rubteroloni sp. nov. and Actinomadura macrotermitis sp. nov., isolated from the gut of fungus growing-termite Macrotermes natalensis.</title>
        <authorList>
            <person name="Benndorf R."/>
            <person name="Martin K."/>
            <person name="Kuefner M."/>
            <person name="De Beer W."/>
            <person name="Kaster A.-K."/>
            <person name="Vollmers J."/>
            <person name="Poulsen M."/>
            <person name="Beemelmanns C."/>
        </authorList>
    </citation>
    <scope>NUCLEOTIDE SEQUENCE [LARGE SCALE GENOMIC DNA]</scope>
    <source>
        <strain evidence="15 16">RB68</strain>
    </source>
</reference>
<feature type="domain" description="Histidine kinase" evidence="13">
    <location>
        <begin position="258"/>
        <end position="472"/>
    </location>
</feature>
<feature type="transmembrane region" description="Helical" evidence="12">
    <location>
        <begin position="166"/>
        <end position="189"/>
    </location>
</feature>
<dbReference type="InterPro" id="IPR004358">
    <property type="entry name" value="Sig_transdc_His_kin-like_C"/>
</dbReference>
<dbReference type="SUPFAM" id="SSF47384">
    <property type="entry name" value="Homodimeric domain of signal transducing histidine kinase"/>
    <property type="match status" value="1"/>
</dbReference>
<comment type="cofactor">
    <cofactor evidence="2">
        <name>a divalent metal cation</name>
        <dbReference type="ChEBI" id="CHEBI:60240"/>
    </cofactor>
</comment>
<evidence type="ECO:0000256" key="1">
    <source>
        <dbReference type="ARBA" id="ARBA00000085"/>
    </source>
</evidence>
<dbReference type="InterPro" id="IPR003661">
    <property type="entry name" value="HisK_dim/P_dom"/>
</dbReference>
<feature type="domain" description="HAMP" evidence="14">
    <location>
        <begin position="190"/>
        <end position="243"/>
    </location>
</feature>
<dbReference type="Gene3D" id="1.10.287.130">
    <property type="match status" value="1"/>
</dbReference>
<dbReference type="InterPro" id="IPR003594">
    <property type="entry name" value="HATPase_dom"/>
</dbReference>
<dbReference type="InterPro" id="IPR003660">
    <property type="entry name" value="HAMP_dom"/>
</dbReference>
<dbReference type="FunFam" id="1.10.287.130:FF:000001">
    <property type="entry name" value="Two-component sensor histidine kinase"/>
    <property type="match status" value="1"/>
</dbReference>
<name>A0A7K0BRA9_9ACTN</name>
<evidence type="ECO:0000256" key="8">
    <source>
        <dbReference type="ARBA" id="ARBA00022777"/>
    </source>
</evidence>
<dbReference type="CDD" id="cd00082">
    <property type="entry name" value="HisKA"/>
    <property type="match status" value="1"/>
</dbReference>
<evidence type="ECO:0000256" key="2">
    <source>
        <dbReference type="ARBA" id="ARBA00001968"/>
    </source>
</evidence>
<dbReference type="EC" id="2.7.13.3" evidence="4"/>
<dbReference type="SMART" id="SM00387">
    <property type="entry name" value="HATPase_c"/>
    <property type="match status" value="1"/>
</dbReference>
<sequence>MRRPAHWSLRSRLALMATLLSAAGLLAANTAGLLLLRHYLVGQVDRRLSQMTEGPLSQNVDRLRLLRGVLRNAAPRQVPGLDGENLRIYLVEGGRADPVVPEGADLPGPDLPGRAALDRRAGGGAFTVPGKGGSARWRVQVVRGDAGALVAAASSLALVDDTFQGLLVIDAVVMAVVLATLSLLARFLAGVGLRPLSRMAVTAGEIAAGDYTRRVAGADPHTEPGRLGRAVNTMLGTVEREINARKASEARMRRFLADASHELRTPLTSIRGFAELARRGGSPGDALRRIEDEAARMGVLVDDLLLLARLDEQRPAGQAPVDLLELAADLVRDVHLRHPGRRVTLTGLDPGEELFEPVVVAGDALRLRQVVRNLLDNAVRHTPEGTRVTVRVGSDGGAAVVAVADTGPGIAAPDVPHVFDRLYRADRSRTSDGSGLGLAIARAITEAHGGRLVLTETPGGGATFTMTIPRRR</sequence>
<accession>A0A7K0BRA9</accession>
<evidence type="ECO:0000256" key="6">
    <source>
        <dbReference type="ARBA" id="ARBA00022679"/>
    </source>
</evidence>
<dbReference type="PANTHER" id="PTHR45436">
    <property type="entry name" value="SENSOR HISTIDINE KINASE YKOH"/>
    <property type="match status" value="1"/>
</dbReference>
<dbReference type="GO" id="GO:0000155">
    <property type="term" value="F:phosphorelay sensor kinase activity"/>
    <property type="evidence" value="ECO:0007669"/>
    <property type="project" value="InterPro"/>
</dbReference>
<dbReference type="InterPro" id="IPR050428">
    <property type="entry name" value="TCS_sensor_his_kinase"/>
</dbReference>
<evidence type="ECO:0000256" key="11">
    <source>
        <dbReference type="ARBA" id="ARBA00023136"/>
    </source>
</evidence>
<keyword evidence="8 15" id="KW-0418">Kinase</keyword>
<keyword evidence="6 15" id="KW-0808">Transferase</keyword>
<dbReference type="InterPro" id="IPR036890">
    <property type="entry name" value="HATPase_C_sf"/>
</dbReference>
<dbReference type="Gene3D" id="6.10.340.10">
    <property type="match status" value="1"/>
</dbReference>
<evidence type="ECO:0000259" key="13">
    <source>
        <dbReference type="PROSITE" id="PS50109"/>
    </source>
</evidence>
<dbReference type="InterPro" id="IPR036097">
    <property type="entry name" value="HisK_dim/P_sf"/>
</dbReference>
<comment type="caution">
    <text evidence="15">The sequence shown here is derived from an EMBL/GenBank/DDBJ whole genome shotgun (WGS) entry which is preliminary data.</text>
</comment>
<evidence type="ECO:0000256" key="12">
    <source>
        <dbReference type="SAM" id="Phobius"/>
    </source>
</evidence>
<dbReference type="GO" id="GO:0005509">
    <property type="term" value="F:calcium ion binding"/>
    <property type="evidence" value="ECO:0007669"/>
    <property type="project" value="UniProtKB-ARBA"/>
</dbReference>
<keyword evidence="9 12" id="KW-1133">Transmembrane helix</keyword>
<evidence type="ECO:0000259" key="14">
    <source>
        <dbReference type="PROSITE" id="PS50885"/>
    </source>
</evidence>
<dbReference type="SUPFAM" id="SSF55874">
    <property type="entry name" value="ATPase domain of HSP90 chaperone/DNA topoisomerase II/histidine kinase"/>
    <property type="match status" value="1"/>
</dbReference>
<comment type="catalytic activity">
    <reaction evidence="1">
        <text>ATP + protein L-histidine = ADP + protein N-phospho-L-histidine.</text>
        <dbReference type="EC" id="2.7.13.3"/>
    </reaction>
</comment>
<dbReference type="Proteomes" id="UP000487268">
    <property type="component" value="Unassembled WGS sequence"/>
</dbReference>
<dbReference type="PROSITE" id="PS50109">
    <property type="entry name" value="HIS_KIN"/>
    <property type="match status" value="1"/>
</dbReference>
<dbReference type="InterPro" id="IPR005467">
    <property type="entry name" value="His_kinase_dom"/>
</dbReference>
<keyword evidence="5" id="KW-0597">Phosphoprotein</keyword>
<dbReference type="Gene3D" id="3.30.565.10">
    <property type="entry name" value="Histidine kinase-like ATPase, C-terminal domain"/>
    <property type="match status" value="1"/>
</dbReference>
<dbReference type="Pfam" id="PF02518">
    <property type="entry name" value="HATPase_c"/>
    <property type="match status" value="1"/>
</dbReference>
<evidence type="ECO:0000256" key="9">
    <source>
        <dbReference type="ARBA" id="ARBA00022989"/>
    </source>
</evidence>
<dbReference type="AlphaFoldDB" id="A0A7K0BRA9"/>
<organism evidence="15 16">
    <name type="scientific">Actinomadura macrotermitis</name>
    <dbReference type="NCBI Taxonomy" id="2585200"/>
    <lineage>
        <taxon>Bacteria</taxon>
        <taxon>Bacillati</taxon>
        <taxon>Actinomycetota</taxon>
        <taxon>Actinomycetes</taxon>
        <taxon>Streptosporangiales</taxon>
        <taxon>Thermomonosporaceae</taxon>
        <taxon>Actinomadura</taxon>
    </lineage>
</organism>
<evidence type="ECO:0000256" key="7">
    <source>
        <dbReference type="ARBA" id="ARBA00022692"/>
    </source>
</evidence>
<dbReference type="PROSITE" id="PS50885">
    <property type="entry name" value="HAMP"/>
    <property type="match status" value="1"/>
</dbReference>
<dbReference type="CDD" id="cd06225">
    <property type="entry name" value="HAMP"/>
    <property type="match status" value="1"/>
</dbReference>
<evidence type="ECO:0000256" key="4">
    <source>
        <dbReference type="ARBA" id="ARBA00012438"/>
    </source>
</evidence>
<keyword evidence="16" id="KW-1185">Reference proteome</keyword>
<dbReference type="SUPFAM" id="SSF158472">
    <property type="entry name" value="HAMP domain-like"/>
    <property type="match status" value="1"/>
</dbReference>
<dbReference type="PRINTS" id="PR00344">
    <property type="entry name" value="BCTRLSENSOR"/>
</dbReference>
<dbReference type="Pfam" id="PF00512">
    <property type="entry name" value="HisKA"/>
    <property type="match status" value="1"/>
</dbReference>
<dbReference type="Pfam" id="PF00672">
    <property type="entry name" value="HAMP"/>
    <property type="match status" value="1"/>
</dbReference>
<dbReference type="CDD" id="cd00075">
    <property type="entry name" value="HATPase"/>
    <property type="match status" value="1"/>
</dbReference>
<keyword evidence="7 12" id="KW-0812">Transmembrane</keyword>
<dbReference type="PANTHER" id="PTHR45436:SF5">
    <property type="entry name" value="SENSOR HISTIDINE KINASE TRCS"/>
    <property type="match status" value="1"/>
</dbReference>
<evidence type="ECO:0000313" key="16">
    <source>
        <dbReference type="Proteomes" id="UP000487268"/>
    </source>
</evidence>
<dbReference type="GO" id="GO:0005886">
    <property type="term" value="C:plasma membrane"/>
    <property type="evidence" value="ECO:0007669"/>
    <property type="project" value="UniProtKB-SubCell"/>
</dbReference>
<keyword evidence="11 12" id="KW-0472">Membrane</keyword>
<comment type="subcellular location">
    <subcellularLocation>
        <location evidence="3">Cell membrane</location>
    </subcellularLocation>
</comment>
<gene>
    <name evidence="15" type="primary">sasA_4</name>
    <name evidence="15" type="ORF">ACRB68_17020</name>
</gene>
<evidence type="ECO:0000256" key="3">
    <source>
        <dbReference type="ARBA" id="ARBA00004236"/>
    </source>
</evidence>
<evidence type="ECO:0000256" key="10">
    <source>
        <dbReference type="ARBA" id="ARBA00023012"/>
    </source>
</evidence>
<dbReference type="SMART" id="SM00388">
    <property type="entry name" value="HisKA"/>
    <property type="match status" value="1"/>
</dbReference>
<keyword evidence="10" id="KW-0902">Two-component regulatory system</keyword>
<protein>
    <recommendedName>
        <fullName evidence="4">histidine kinase</fullName>
        <ecNumber evidence="4">2.7.13.3</ecNumber>
    </recommendedName>
</protein>